<feature type="region of interest" description="Disordered" evidence="1">
    <location>
        <begin position="1"/>
        <end position="36"/>
    </location>
</feature>
<keyword evidence="3" id="KW-1185">Reference proteome</keyword>
<evidence type="ECO:0000313" key="3">
    <source>
        <dbReference type="Proteomes" id="UP000627838"/>
    </source>
</evidence>
<evidence type="ECO:0000313" key="2">
    <source>
        <dbReference type="EMBL" id="MBE1533500.1"/>
    </source>
</evidence>
<proteinExistence type="predicted"/>
<evidence type="ECO:0000256" key="1">
    <source>
        <dbReference type="SAM" id="MobiDB-lite"/>
    </source>
</evidence>
<dbReference type="Proteomes" id="UP000627838">
    <property type="component" value="Unassembled WGS sequence"/>
</dbReference>
<comment type="caution">
    <text evidence="2">The sequence shown here is derived from an EMBL/GenBank/DDBJ whole genome shotgun (WGS) entry which is preliminary data.</text>
</comment>
<sequence>MPDASPRLSTSRAAARKADSDPPPHRASAQAPHRFP</sequence>
<reference evidence="2 3" key="1">
    <citation type="submission" date="2020-10" db="EMBL/GenBank/DDBJ databases">
        <title>Sequencing the genomes of 1000 actinobacteria strains.</title>
        <authorList>
            <person name="Klenk H.-P."/>
        </authorList>
    </citation>
    <scope>NUCLEOTIDE SEQUENCE [LARGE SCALE GENOMIC DNA]</scope>
    <source>
        <strain evidence="2 3">DSM 46744</strain>
    </source>
</reference>
<dbReference type="EMBL" id="JADBDZ010000001">
    <property type="protein sequence ID" value="MBE1533500.1"/>
    <property type="molecule type" value="Genomic_DNA"/>
</dbReference>
<protein>
    <submittedName>
        <fullName evidence="2">Uncharacterized protein</fullName>
    </submittedName>
</protein>
<name>A0ABR9JSF3_9ACTN</name>
<accession>A0ABR9JSF3</accession>
<gene>
    <name evidence="2" type="ORF">H4W34_003333</name>
</gene>
<organism evidence="2 3">
    <name type="scientific">Actinomadura algeriensis</name>
    <dbReference type="NCBI Taxonomy" id="1679523"/>
    <lineage>
        <taxon>Bacteria</taxon>
        <taxon>Bacillati</taxon>
        <taxon>Actinomycetota</taxon>
        <taxon>Actinomycetes</taxon>
        <taxon>Streptosporangiales</taxon>
        <taxon>Thermomonosporaceae</taxon>
        <taxon>Actinomadura</taxon>
    </lineage>
</organism>